<organism evidence="3 4">
    <name type="scientific">Thermogutta terrifontis</name>
    <dbReference type="NCBI Taxonomy" id="1331910"/>
    <lineage>
        <taxon>Bacteria</taxon>
        <taxon>Pseudomonadati</taxon>
        <taxon>Planctomycetota</taxon>
        <taxon>Planctomycetia</taxon>
        <taxon>Pirellulales</taxon>
        <taxon>Thermoguttaceae</taxon>
        <taxon>Thermogutta</taxon>
    </lineage>
</organism>
<evidence type="ECO:0000256" key="1">
    <source>
        <dbReference type="SAM" id="Phobius"/>
    </source>
</evidence>
<dbReference type="InterPro" id="IPR050256">
    <property type="entry name" value="Glycosyltransferase_2"/>
</dbReference>
<keyword evidence="1" id="KW-0812">Transmembrane</keyword>
<dbReference type="SUPFAM" id="SSF53448">
    <property type="entry name" value="Nucleotide-diphospho-sugar transferases"/>
    <property type="match status" value="1"/>
</dbReference>
<dbReference type="EMBL" id="CP018477">
    <property type="protein sequence ID" value="ASV74955.1"/>
    <property type="molecule type" value="Genomic_DNA"/>
</dbReference>
<protein>
    <submittedName>
        <fullName evidence="3">Glycosyl transferase, family 2</fullName>
    </submittedName>
</protein>
<dbReference type="KEGG" id="ttf:THTE_2353"/>
<dbReference type="Pfam" id="PF00535">
    <property type="entry name" value="Glycos_transf_2"/>
    <property type="match status" value="1"/>
</dbReference>
<dbReference type="Proteomes" id="UP000215086">
    <property type="component" value="Chromosome"/>
</dbReference>
<reference evidence="3 4" key="1">
    <citation type="journal article" name="Front. Microbiol.">
        <title>Sugar Metabolism of the First Thermophilic Planctomycete Thermogutta terrifontis: Comparative Genomic and Transcriptomic Approaches.</title>
        <authorList>
            <person name="Elcheninov A.G."/>
            <person name="Menzel P."/>
            <person name="Gudbergsdottir S.R."/>
            <person name="Slesarev A.I."/>
            <person name="Kadnikov V.V."/>
            <person name="Krogh A."/>
            <person name="Bonch-Osmolovskaya E.A."/>
            <person name="Peng X."/>
            <person name="Kublanov I.V."/>
        </authorList>
    </citation>
    <scope>NUCLEOTIDE SEQUENCE [LARGE SCALE GENOMIC DNA]</scope>
    <source>
        <strain evidence="3 4">R1</strain>
    </source>
</reference>
<dbReference type="InterPro" id="IPR029044">
    <property type="entry name" value="Nucleotide-diphossugar_trans"/>
</dbReference>
<dbReference type="PANTHER" id="PTHR48090:SF7">
    <property type="entry name" value="RFBJ PROTEIN"/>
    <property type="match status" value="1"/>
</dbReference>
<sequence>MQPGLWSDCQRRGETMTTLADSVLPESCFVVVPAFNEAPRIGRTLESLLQVARSVVVVDDGSADNTAEVALNYPVWVLRHPVNLGAGAATQTGISFALRQGAEYVATFDADGQHRAEDLPKLMQILLNNKANIVFGSRFLGKAIDMPFHRKVMLKVASAAVWVLCGIWVTDVTTGLRLMDAKAARMIKITMNRFEHPIDLLHQVRVKKLRFAEGPATILYSADSLRKGQRTSDVFRLALQIIAERVMR</sequence>
<feature type="transmembrane region" description="Helical" evidence="1">
    <location>
        <begin position="152"/>
        <end position="169"/>
    </location>
</feature>
<dbReference type="CDD" id="cd04179">
    <property type="entry name" value="DPM_DPG-synthase_like"/>
    <property type="match status" value="1"/>
</dbReference>
<gene>
    <name evidence="3" type="ORF">THTE_2353</name>
</gene>
<proteinExistence type="predicted"/>
<dbReference type="Gene3D" id="3.90.550.10">
    <property type="entry name" value="Spore Coat Polysaccharide Biosynthesis Protein SpsA, Chain A"/>
    <property type="match status" value="1"/>
</dbReference>
<evidence type="ECO:0000313" key="4">
    <source>
        <dbReference type="Proteomes" id="UP000215086"/>
    </source>
</evidence>
<feature type="domain" description="Glycosyltransferase 2-like" evidence="2">
    <location>
        <begin position="30"/>
        <end position="183"/>
    </location>
</feature>
<name>A0A286RG77_9BACT</name>
<evidence type="ECO:0000313" key="3">
    <source>
        <dbReference type="EMBL" id="ASV74955.1"/>
    </source>
</evidence>
<keyword evidence="3" id="KW-0808">Transferase</keyword>
<dbReference type="AlphaFoldDB" id="A0A286RG77"/>
<keyword evidence="1" id="KW-0472">Membrane</keyword>
<dbReference type="PANTHER" id="PTHR48090">
    <property type="entry name" value="UNDECAPRENYL-PHOSPHATE 4-DEOXY-4-FORMAMIDO-L-ARABINOSE TRANSFERASE-RELATED"/>
    <property type="match status" value="1"/>
</dbReference>
<dbReference type="GO" id="GO:0016740">
    <property type="term" value="F:transferase activity"/>
    <property type="evidence" value="ECO:0007669"/>
    <property type="project" value="UniProtKB-KW"/>
</dbReference>
<accession>A0A286RG77</accession>
<keyword evidence="1" id="KW-1133">Transmembrane helix</keyword>
<evidence type="ECO:0000259" key="2">
    <source>
        <dbReference type="Pfam" id="PF00535"/>
    </source>
</evidence>
<keyword evidence="4" id="KW-1185">Reference proteome</keyword>
<dbReference type="InterPro" id="IPR001173">
    <property type="entry name" value="Glyco_trans_2-like"/>
</dbReference>